<feature type="transmembrane region" description="Helical" evidence="3">
    <location>
        <begin position="60"/>
        <end position="85"/>
    </location>
</feature>
<dbReference type="FunFam" id="1.20.1250.20:FF:000431">
    <property type="entry name" value="Predicted protein"/>
    <property type="match status" value="1"/>
</dbReference>
<dbReference type="SUPFAM" id="SSF103473">
    <property type="entry name" value="MFS general substrate transporter"/>
    <property type="match status" value="1"/>
</dbReference>
<evidence type="ECO:0000256" key="3">
    <source>
        <dbReference type="SAM" id="Phobius"/>
    </source>
</evidence>
<protein>
    <submittedName>
        <fullName evidence="5">Major facilitator superfamily domain-containing protein 12</fullName>
    </submittedName>
</protein>
<dbReference type="PANTHER" id="PTHR11328">
    <property type="entry name" value="MAJOR FACILITATOR SUPERFAMILY DOMAIN-CONTAINING PROTEIN"/>
    <property type="match status" value="1"/>
</dbReference>
<dbReference type="Pfam" id="PF13347">
    <property type="entry name" value="MFS_2"/>
    <property type="match status" value="1"/>
</dbReference>
<keyword evidence="3" id="KW-1133">Transmembrane helix</keyword>
<dbReference type="Gene3D" id="1.20.1250.20">
    <property type="entry name" value="MFS general substrate transporter like domains"/>
    <property type="match status" value="1"/>
</dbReference>
<feature type="transmembrane region" description="Helical" evidence="3">
    <location>
        <begin position="137"/>
        <end position="158"/>
    </location>
</feature>
<evidence type="ECO:0000313" key="5">
    <source>
        <dbReference type="WBParaSite" id="ACRNAN_scaffold7405.g30498.t1"/>
    </source>
</evidence>
<feature type="transmembrane region" description="Helical" evidence="3">
    <location>
        <begin position="250"/>
        <end position="268"/>
    </location>
</feature>
<feature type="transmembrane region" description="Helical" evidence="3">
    <location>
        <begin position="212"/>
        <end position="230"/>
    </location>
</feature>
<organism evidence="4 5">
    <name type="scientific">Acrobeloides nanus</name>
    <dbReference type="NCBI Taxonomy" id="290746"/>
    <lineage>
        <taxon>Eukaryota</taxon>
        <taxon>Metazoa</taxon>
        <taxon>Ecdysozoa</taxon>
        <taxon>Nematoda</taxon>
        <taxon>Chromadorea</taxon>
        <taxon>Rhabditida</taxon>
        <taxon>Tylenchina</taxon>
        <taxon>Cephalobomorpha</taxon>
        <taxon>Cephaloboidea</taxon>
        <taxon>Cephalobidae</taxon>
        <taxon>Acrobeloides</taxon>
    </lineage>
</organism>
<keyword evidence="4" id="KW-1185">Reference proteome</keyword>
<dbReference type="GO" id="GO:0008643">
    <property type="term" value="P:carbohydrate transport"/>
    <property type="evidence" value="ECO:0007669"/>
    <property type="project" value="InterPro"/>
</dbReference>
<dbReference type="WBParaSite" id="ACRNAN_scaffold7405.g30498.t1">
    <property type="protein sequence ID" value="ACRNAN_scaffold7405.g30498.t1"/>
    <property type="gene ID" value="ACRNAN_scaffold7405.g30498"/>
</dbReference>
<dbReference type="InterPro" id="IPR039672">
    <property type="entry name" value="MFS_2"/>
</dbReference>
<sequence>MSTSSENEPSPIIPETTHRPEITFAQPNYEEIFPDDSDLLDDSYPNEGRTRERDLGTGRMLGYAVGHFFNDLCASMWFTYLMIYLENVIQMHSYKAGMLMLIGQVTDAICTPLVGLLSDVSCLPWWMLEKFGRRISWHMIGTFCVALSFPFIFADCLFCQPSTHEWLRTLWFIPFIMVFQFGWASVQISHLALIPELSSVESSRTSMNSFRYGFTVLANLVVFAFLYVFLNRSNVNDKIGPSDSIHFRDMGFIVVGLGLFMDTVFYFTTREPKDGRRLSRLNSISSETSHLVRMTWRDWFSQVPFYQVCFGVLAKIL</sequence>
<keyword evidence="3" id="KW-0472">Membrane</keyword>
<feature type="region of interest" description="Disordered" evidence="2">
    <location>
        <begin position="1"/>
        <end position="21"/>
    </location>
</feature>
<keyword evidence="3" id="KW-0812">Transmembrane</keyword>
<dbReference type="AlphaFoldDB" id="A0A914EFH2"/>
<evidence type="ECO:0000256" key="1">
    <source>
        <dbReference type="ARBA" id="ARBA00008335"/>
    </source>
</evidence>
<reference evidence="5" key="1">
    <citation type="submission" date="2022-11" db="UniProtKB">
        <authorList>
            <consortium name="WormBaseParasite"/>
        </authorList>
    </citation>
    <scope>IDENTIFICATION</scope>
</reference>
<accession>A0A914EFH2</accession>
<dbReference type="PANTHER" id="PTHR11328:SF28">
    <property type="entry name" value="MAJOR FACILITATOR SUPERFAMILY DOMAIN-CONTAINING PROTEIN 12"/>
    <property type="match status" value="1"/>
</dbReference>
<dbReference type="GO" id="GO:0005886">
    <property type="term" value="C:plasma membrane"/>
    <property type="evidence" value="ECO:0007669"/>
    <property type="project" value="TreeGrafter"/>
</dbReference>
<name>A0A914EFH2_9BILA</name>
<evidence type="ECO:0000313" key="4">
    <source>
        <dbReference type="Proteomes" id="UP000887540"/>
    </source>
</evidence>
<dbReference type="InterPro" id="IPR036259">
    <property type="entry name" value="MFS_trans_sf"/>
</dbReference>
<evidence type="ECO:0000256" key="2">
    <source>
        <dbReference type="SAM" id="MobiDB-lite"/>
    </source>
</evidence>
<dbReference type="Proteomes" id="UP000887540">
    <property type="component" value="Unplaced"/>
</dbReference>
<proteinExistence type="inferred from homology"/>
<dbReference type="GO" id="GO:0015293">
    <property type="term" value="F:symporter activity"/>
    <property type="evidence" value="ECO:0007669"/>
    <property type="project" value="InterPro"/>
</dbReference>
<comment type="similarity">
    <text evidence="1">Belongs to the major facilitator superfamily.</text>
</comment>
<feature type="transmembrane region" description="Helical" evidence="3">
    <location>
        <begin position="170"/>
        <end position="192"/>
    </location>
</feature>